<dbReference type="InterPro" id="IPR016902">
    <property type="entry name" value="Vps41"/>
</dbReference>
<dbReference type="PANTHER" id="PTHR12616">
    <property type="entry name" value="VACUOLAR PROTEIN SORTING VPS41"/>
    <property type="match status" value="1"/>
</dbReference>
<dbReference type="PIRSF" id="PIRSF028921">
    <property type="entry name" value="VPS41"/>
    <property type="match status" value="1"/>
</dbReference>
<evidence type="ECO:0000313" key="9">
    <source>
        <dbReference type="Proteomes" id="UP000054144"/>
    </source>
</evidence>
<evidence type="ECO:0000256" key="3">
    <source>
        <dbReference type="ARBA" id="ARBA00022927"/>
    </source>
</evidence>
<evidence type="ECO:0000256" key="5">
    <source>
        <dbReference type="PROSITE-ProRule" id="PRU01006"/>
    </source>
</evidence>
<keyword evidence="9" id="KW-1185">Reference proteome</keyword>
<evidence type="ECO:0000256" key="1">
    <source>
        <dbReference type="ARBA" id="ARBA00009582"/>
    </source>
</evidence>
<keyword evidence="3 4" id="KW-0653">Protein transport</keyword>
<dbReference type="PROSITE" id="PS50236">
    <property type="entry name" value="CHCR"/>
    <property type="match status" value="1"/>
</dbReference>
<dbReference type="InterPro" id="IPR011990">
    <property type="entry name" value="TPR-like_helical_dom_sf"/>
</dbReference>
<comment type="similarity">
    <text evidence="1 4">Belongs to the VPS41 family.</text>
</comment>
<evidence type="ECO:0000256" key="6">
    <source>
        <dbReference type="SAM" id="MobiDB-lite"/>
    </source>
</evidence>
<organism evidence="8 9">
    <name type="scientific">Fistulina hepatica ATCC 64428</name>
    <dbReference type="NCBI Taxonomy" id="1128425"/>
    <lineage>
        <taxon>Eukaryota</taxon>
        <taxon>Fungi</taxon>
        <taxon>Dikarya</taxon>
        <taxon>Basidiomycota</taxon>
        <taxon>Agaricomycotina</taxon>
        <taxon>Agaricomycetes</taxon>
        <taxon>Agaricomycetidae</taxon>
        <taxon>Agaricales</taxon>
        <taxon>Fistulinaceae</taxon>
        <taxon>Fistulina</taxon>
    </lineage>
</organism>
<dbReference type="Pfam" id="PF23411">
    <property type="entry name" value="Beta-prop_Vps41"/>
    <property type="match status" value="1"/>
</dbReference>
<dbReference type="EMBL" id="KN881726">
    <property type="protein sequence ID" value="KIY49134.1"/>
    <property type="molecule type" value="Genomic_DNA"/>
</dbReference>
<accession>A0A0D7AFG3</accession>
<dbReference type="InterPro" id="IPR057780">
    <property type="entry name" value="Beta-prop_Vps41"/>
</dbReference>
<gene>
    <name evidence="8" type="ORF">FISHEDRAFT_41970</name>
</gene>
<dbReference type="PANTHER" id="PTHR12616:SF1">
    <property type="entry name" value="VACUOLAR PROTEIN SORTING-ASSOCIATED PROTEIN 41 HOMOLOG"/>
    <property type="match status" value="1"/>
</dbReference>
<dbReference type="AlphaFoldDB" id="A0A0D7AFG3"/>
<dbReference type="Pfam" id="PF23556">
    <property type="entry name" value="TPR_Vps41"/>
    <property type="match status" value="1"/>
</dbReference>
<evidence type="ECO:0000256" key="2">
    <source>
        <dbReference type="ARBA" id="ARBA00022448"/>
    </source>
</evidence>
<dbReference type="GO" id="GO:0009267">
    <property type="term" value="P:cellular response to starvation"/>
    <property type="evidence" value="ECO:0007669"/>
    <property type="project" value="TreeGrafter"/>
</dbReference>
<comment type="subcellular location">
    <subcellularLocation>
        <location evidence="4">Vacuole</location>
    </subcellularLocation>
</comment>
<dbReference type="GO" id="GO:0006623">
    <property type="term" value="P:protein targeting to vacuole"/>
    <property type="evidence" value="ECO:0007669"/>
    <property type="project" value="InterPro"/>
</dbReference>
<dbReference type="GO" id="GO:0030897">
    <property type="term" value="C:HOPS complex"/>
    <property type="evidence" value="ECO:0007669"/>
    <property type="project" value="UniProtKB-UniRule"/>
</dbReference>
<dbReference type="Gene3D" id="2.130.10.10">
    <property type="entry name" value="YVTN repeat-like/Quinoprotein amine dehydrogenase"/>
    <property type="match status" value="1"/>
</dbReference>
<keyword evidence="4" id="KW-0926">Vacuole</keyword>
<feature type="compositionally biased region" description="Acidic residues" evidence="6">
    <location>
        <begin position="49"/>
        <end position="69"/>
    </location>
</feature>
<feature type="domain" description="Vps41 beta-propeller" evidence="7">
    <location>
        <begin position="72"/>
        <end position="440"/>
    </location>
</feature>
<dbReference type="GO" id="GO:0034058">
    <property type="term" value="P:endosomal vesicle fusion"/>
    <property type="evidence" value="ECO:0007669"/>
    <property type="project" value="UniProtKB-UniRule"/>
</dbReference>
<comment type="function">
    <text evidence="4">Required for vacuolar assembly and vacuolar traffic.</text>
</comment>
<feature type="region of interest" description="Disordered" evidence="6">
    <location>
        <begin position="1"/>
        <end position="71"/>
    </location>
</feature>
<dbReference type="InterPro" id="IPR000547">
    <property type="entry name" value="Clathrin_H-chain/VPS_repeat"/>
</dbReference>
<dbReference type="GO" id="GO:0016236">
    <property type="term" value="P:macroautophagy"/>
    <property type="evidence" value="ECO:0007669"/>
    <property type="project" value="TreeGrafter"/>
</dbReference>
<feature type="compositionally biased region" description="Polar residues" evidence="6">
    <location>
        <begin position="14"/>
        <end position="29"/>
    </location>
</feature>
<proteinExistence type="inferred from homology"/>
<feature type="compositionally biased region" description="Basic and acidic residues" evidence="6">
    <location>
        <begin position="30"/>
        <end position="48"/>
    </location>
</feature>
<keyword evidence="2 4" id="KW-0813">Transport</keyword>
<dbReference type="Gene3D" id="1.25.40.10">
    <property type="entry name" value="Tetratricopeptide repeat domain"/>
    <property type="match status" value="1"/>
</dbReference>
<dbReference type="FunFam" id="1.25.40.10:FF:000350">
    <property type="entry name" value="Vacuolar protein sorting-associated protein 41 homolog"/>
    <property type="match status" value="1"/>
</dbReference>
<dbReference type="Proteomes" id="UP000054144">
    <property type="component" value="Unassembled WGS sequence"/>
</dbReference>
<feature type="repeat" description="CHCR" evidence="5">
    <location>
        <begin position="690"/>
        <end position="834"/>
    </location>
</feature>
<reference evidence="8 9" key="1">
    <citation type="journal article" date="2015" name="Fungal Genet. Biol.">
        <title>Evolution of novel wood decay mechanisms in Agaricales revealed by the genome sequences of Fistulina hepatica and Cylindrobasidium torrendii.</title>
        <authorList>
            <person name="Floudas D."/>
            <person name="Held B.W."/>
            <person name="Riley R."/>
            <person name="Nagy L.G."/>
            <person name="Koehler G."/>
            <person name="Ransdell A.S."/>
            <person name="Younus H."/>
            <person name="Chow J."/>
            <person name="Chiniquy J."/>
            <person name="Lipzen A."/>
            <person name="Tritt A."/>
            <person name="Sun H."/>
            <person name="Haridas S."/>
            <person name="LaButti K."/>
            <person name="Ohm R.A."/>
            <person name="Kues U."/>
            <person name="Blanchette R.A."/>
            <person name="Grigoriev I.V."/>
            <person name="Minto R.E."/>
            <person name="Hibbett D.S."/>
        </authorList>
    </citation>
    <scope>NUCLEOTIDE SEQUENCE [LARGE SCALE GENOMIC DNA]</scope>
    <source>
        <strain evidence="8 9">ATCC 64428</strain>
    </source>
</reference>
<name>A0A0D7AFG3_9AGAR</name>
<dbReference type="GO" id="GO:0005770">
    <property type="term" value="C:late endosome"/>
    <property type="evidence" value="ECO:0007669"/>
    <property type="project" value="UniProtKB-UniRule"/>
</dbReference>
<evidence type="ECO:0000259" key="7">
    <source>
        <dbReference type="Pfam" id="PF23411"/>
    </source>
</evidence>
<dbReference type="InterPro" id="IPR045111">
    <property type="entry name" value="Vps41/Vps8"/>
</dbReference>
<dbReference type="InterPro" id="IPR036322">
    <property type="entry name" value="WD40_repeat_dom_sf"/>
</dbReference>
<dbReference type="GO" id="GO:0000329">
    <property type="term" value="C:fungal-type vacuole membrane"/>
    <property type="evidence" value="ECO:0007669"/>
    <property type="project" value="UniProtKB-UniRule"/>
</dbReference>
<dbReference type="SUPFAM" id="SSF50978">
    <property type="entry name" value="WD40 repeat-like"/>
    <property type="match status" value="1"/>
</dbReference>
<evidence type="ECO:0000313" key="8">
    <source>
        <dbReference type="EMBL" id="KIY49134.1"/>
    </source>
</evidence>
<dbReference type="SMART" id="SM00299">
    <property type="entry name" value="CLH"/>
    <property type="match status" value="1"/>
</dbReference>
<dbReference type="InterPro" id="IPR015943">
    <property type="entry name" value="WD40/YVTN_repeat-like_dom_sf"/>
</dbReference>
<evidence type="ECO:0000256" key="4">
    <source>
        <dbReference type="PIRNR" id="PIRNR028921"/>
    </source>
</evidence>
<protein>
    <recommendedName>
        <fullName evidence="4">Vacuolar protein sorting-associated protein 41</fullName>
    </recommendedName>
</protein>
<sequence length="995" mass="111777">MDEEEEKIIVAEQLSASPAQVSTISTISVERNDRHDGQYDSASRHSSQEENEADESENEDEEGEDDEDEPALKYERVVGALPELLTKDTASALAICEKDNTMALGTHAGIVHVLDMSGKRIKSYKRHLASIVDIAVDEDFVATTSIDGQVVIHSLSTPESYAFDMRRPMRTVALEPNFSKRSTRAFVCGGLAGSLELREKGWLGYRETVLHIGEGPIWQVRWRDRLIAWANDLGVKIYDNVSQSRITFIDRPSGSPRADLFKCTLHWQDDSTLLIAWADYIKVARIRARPKAPSTAGALDVPPLMVEITAVFQLDCMAAGIVPHPMSSADEDDAGPSGTRALTSLLVLAYAVPDTSVLMGDEMPADRSAQARKAAERPELRIISRAGEELANDVLSISGYQTWGCNDYALVSARNPVAPPERPDERCYLVLSPQDLVIARPRDRRDHIIWLVQRARYEEALDVLEHLPEGETDLNAADIGERYIEHLITPAGGEDFPKAARLCPKVCAQDQKRWEKWIFRFAEQRHLHDIIPFIPTDAPRLDHVVYEMTLGYFLTHDKPALLRTITQWPRGIYDMSTIIEAVRAELERMSDDRSMRDAAQEPSGKTLLMECLVKLYLSNRQPGKALPYSLRLRHPNVFDLVRENNLFTDVQDQVLLLVEFDHELMQKRKELEGAMPTDSSSPGPRESEAITLLVDHTHSIPIGRVVHQLQSRPYYLFLYLHALTERDPQLVTNDADLQVKLYAEYDVTHLINFLRVSTDYNLELAYDVCAKRDLVPEMVFLLGQMGNNKKALTLIIEHLGDVHRAIEFAKDQDDDDLWEDLLKYSETRPAFIRGLLENVGVQISPIRLIRRIKNGLEIPGLKEALIKILQDFHLQISLLQGCQTILEGDTAELSYLLQKHQTAGFHLNAKVLCPICKKFLLGGPQMLILFLCRHVVHGPCVPDIDLEQLEPAPAMGASGRLGTSISGKIAFENVIRRYIGRGCPACCARAEGARN</sequence>
<dbReference type="OrthoDB" id="244107at2759"/>